<reference evidence="3" key="1">
    <citation type="submission" date="2017-05" db="EMBL/GenBank/DDBJ databases">
        <authorList>
            <person name="Rodrigo-Torres L."/>
            <person name="Arahal R. D."/>
            <person name="Lucena T."/>
        </authorList>
    </citation>
    <scope>NUCLEOTIDE SEQUENCE [LARGE SCALE GENOMIC DNA]</scope>
    <source>
        <strain evidence="3">CECT 8649</strain>
    </source>
</reference>
<organism evidence="2 3">
    <name type="scientific">Pelagimonas phthalicica</name>
    <dbReference type="NCBI Taxonomy" id="1037362"/>
    <lineage>
        <taxon>Bacteria</taxon>
        <taxon>Pseudomonadati</taxon>
        <taxon>Pseudomonadota</taxon>
        <taxon>Alphaproteobacteria</taxon>
        <taxon>Rhodobacterales</taxon>
        <taxon>Roseobacteraceae</taxon>
        <taxon>Pelagimonas</taxon>
    </lineage>
</organism>
<evidence type="ECO:0000313" key="3">
    <source>
        <dbReference type="Proteomes" id="UP000225972"/>
    </source>
</evidence>
<dbReference type="EMBL" id="FXXP01000002">
    <property type="protein sequence ID" value="SMX29162.1"/>
    <property type="molecule type" value="Genomic_DNA"/>
</dbReference>
<dbReference type="Proteomes" id="UP000225972">
    <property type="component" value="Unassembled WGS sequence"/>
</dbReference>
<name>A0A238JGT7_9RHOB</name>
<evidence type="ECO:0000313" key="2">
    <source>
        <dbReference type="EMBL" id="SMX29162.1"/>
    </source>
</evidence>
<dbReference type="AlphaFoldDB" id="A0A238JGT7"/>
<keyword evidence="3" id="KW-1185">Reference proteome</keyword>
<protein>
    <submittedName>
        <fullName evidence="2">Uncharacterized protein</fullName>
    </submittedName>
</protein>
<gene>
    <name evidence="2" type="ORF">TRP8649_03295</name>
</gene>
<keyword evidence="1" id="KW-0812">Transmembrane</keyword>
<evidence type="ECO:0000256" key="1">
    <source>
        <dbReference type="SAM" id="Phobius"/>
    </source>
</evidence>
<sequence>MRRPLFSNQKFPFRRFILTLSKRPFLYFLCAEVLILGHWAECVFGNDYFSRSGAVIALLALALLWLWLHYGKALEVTEVYVKNMQKQSSIGKDGDWSTRLNRLARQNPNMPQRHLLSIVASEYIAVTEGPKLTADLREVTHSLGISQIEVAAVGTIIWAFGDLFV</sequence>
<feature type="transmembrane region" description="Helical" evidence="1">
    <location>
        <begin position="52"/>
        <end position="70"/>
    </location>
</feature>
<feature type="transmembrane region" description="Helical" evidence="1">
    <location>
        <begin position="24"/>
        <end position="40"/>
    </location>
</feature>
<proteinExistence type="predicted"/>
<accession>A0A238JGT7</accession>
<keyword evidence="1" id="KW-1133">Transmembrane helix</keyword>
<keyword evidence="1" id="KW-0472">Membrane</keyword>